<gene>
    <name evidence="1" type="ORF">ACH429_03290</name>
</gene>
<accession>A0ABW7UKG4</accession>
<dbReference type="RefSeq" id="WP_055472055.1">
    <property type="nucleotide sequence ID" value="NZ_JBIRWE010000001.1"/>
</dbReference>
<evidence type="ECO:0000313" key="1">
    <source>
        <dbReference type="EMBL" id="MFI1963157.1"/>
    </source>
</evidence>
<keyword evidence="2" id="KW-1185">Reference proteome</keyword>
<sequence length="447" mass="48730">MPNPPNDRLRALLAECDWNTAQLAAAVRAVADQHGQNLHCDRSTVSRWLSGTRPRPPAPTYLLEALSRRLSRPVTATQAGLTRLQGDPLPSRLRWDGDPLRMLTELTHLQLQTARWPSITADPLSLGSLSVPDYAELSDRRRPARPTSRMRGVGAAEIEAVRTMRRVFSASSATFGGAHARTALAAYLAHDVIRWVHSPSDGDVHRGLLSGTAQLTVLLGNMCADSGADALAQHHYRTAALLAAEARDTDTYAIAVRTLGTHTDRLGHVGAARRLAQQAADTARRAPSAIQAYVQAQLAVSEARCENPRQALAALRTAERLHSQTGTTDDPFTSYSLAGLHYQRAETLAALGDRSGALTALAYSLRQRAADERRARALTHARIAELLMQLGHLEEACSHWRALLDDHSGLRSSRSAQAVRVMRQYLRPHQHRAEVGRLLARGAAFGV</sequence>
<name>A0ABW7UKG4_9ACTN</name>
<evidence type="ECO:0000313" key="2">
    <source>
        <dbReference type="Proteomes" id="UP001611548"/>
    </source>
</evidence>
<reference evidence="1 2" key="1">
    <citation type="submission" date="2024-10" db="EMBL/GenBank/DDBJ databases">
        <title>The Natural Products Discovery Center: Release of the First 8490 Sequenced Strains for Exploring Actinobacteria Biosynthetic Diversity.</title>
        <authorList>
            <person name="Kalkreuter E."/>
            <person name="Kautsar S.A."/>
            <person name="Yang D."/>
            <person name="Bader C.D."/>
            <person name="Teijaro C.N."/>
            <person name="Fluegel L."/>
            <person name="Davis C.M."/>
            <person name="Simpson J.R."/>
            <person name="Lauterbach L."/>
            <person name="Steele A.D."/>
            <person name="Gui C."/>
            <person name="Meng S."/>
            <person name="Li G."/>
            <person name="Viehrig K."/>
            <person name="Ye F."/>
            <person name="Su P."/>
            <person name="Kiefer A.F."/>
            <person name="Nichols A."/>
            <person name="Cepeda A.J."/>
            <person name="Yan W."/>
            <person name="Fan B."/>
            <person name="Jiang Y."/>
            <person name="Adhikari A."/>
            <person name="Zheng C.-J."/>
            <person name="Schuster L."/>
            <person name="Cowan T.M."/>
            <person name="Smanski M.J."/>
            <person name="Chevrette M.G."/>
            <person name="De Carvalho L.P.S."/>
            <person name="Shen B."/>
        </authorList>
    </citation>
    <scope>NUCLEOTIDE SEQUENCE [LARGE SCALE GENOMIC DNA]</scope>
    <source>
        <strain evidence="1 2">NPDC020327</strain>
    </source>
</reference>
<protein>
    <recommendedName>
        <fullName evidence="3">Transcriptional regulator</fullName>
    </recommendedName>
</protein>
<dbReference type="SUPFAM" id="SSF48452">
    <property type="entry name" value="TPR-like"/>
    <property type="match status" value="1"/>
</dbReference>
<dbReference type="Gene3D" id="1.25.40.10">
    <property type="entry name" value="Tetratricopeptide repeat domain"/>
    <property type="match status" value="1"/>
</dbReference>
<proteinExistence type="predicted"/>
<organism evidence="1 2">
    <name type="scientific">Streptomyces pathocidini</name>
    <dbReference type="NCBI Taxonomy" id="1650571"/>
    <lineage>
        <taxon>Bacteria</taxon>
        <taxon>Bacillati</taxon>
        <taxon>Actinomycetota</taxon>
        <taxon>Actinomycetes</taxon>
        <taxon>Kitasatosporales</taxon>
        <taxon>Streptomycetaceae</taxon>
        <taxon>Streptomyces</taxon>
    </lineage>
</organism>
<comment type="caution">
    <text evidence="1">The sequence shown here is derived from an EMBL/GenBank/DDBJ whole genome shotgun (WGS) entry which is preliminary data.</text>
</comment>
<evidence type="ECO:0008006" key="3">
    <source>
        <dbReference type="Google" id="ProtNLM"/>
    </source>
</evidence>
<dbReference type="EMBL" id="JBIRWE010000001">
    <property type="protein sequence ID" value="MFI1963157.1"/>
    <property type="molecule type" value="Genomic_DNA"/>
</dbReference>
<dbReference type="Proteomes" id="UP001611548">
    <property type="component" value="Unassembled WGS sequence"/>
</dbReference>
<dbReference type="InterPro" id="IPR011990">
    <property type="entry name" value="TPR-like_helical_dom_sf"/>
</dbReference>